<evidence type="ECO:0000313" key="9">
    <source>
        <dbReference type="EMBL" id="GAI76044.1"/>
    </source>
</evidence>
<evidence type="ECO:0000256" key="7">
    <source>
        <dbReference type="SAM" id="Phobius"/>
    </source>
</evidence>
<dbReference type="InterPro" id="IPR004681">
    <property type="entry name" value="TRAP_DctM"/>
</dbReference>
<sequence length="202" mass="21688">YATMDVQNMYTIVCVPGFVFTGIILQNSGIADDMFDTIRKWSGRLKGGLAIGVVIICALFGAMVGIAAVGTLTMGLIALPAMLKRNYDKELAMGTIQAGGALGCLIPPSVVFALYGVIARQSIGQLFMAGLFPGLMLAGLFIIYIVIRCHFQPHLGPGLPPEERVSWNEKFVSLKGLVFPFLLIFLVLGTGRSTQTLFLSVL</sequence>
<dbReference type="GO" id="GO:0022857">
    <property type="term" value="F:transmembrane transporter activity"/>
    <property type="evidence" value="ECO:0007669"/>
    <property type="project" value="TreeGrafter"/>
</dbReference>
<dbReference type="InterPro" id="IPR010656">
    <property type="entry name" value="DctM"/>
</dbReference>
<feature type="transmembrane region" description="Helical" evidence="7">
    <location>
        <begin position="126"/>
        <end position="147"/>
    </location>
</feature>
<reference evidence="9" key="1">
    <citation type="journal article" date="2014" name="Front. Microbiol.">
        <title>High frequency of phylogenetically diverse reductive dehalogenase-homologous genes in deep subseafloor sedimentary metagenomes.</title>
        <authorList>
            <person name="Kawai M."/>
            <person name="Futagami T."/>
            <person name="Toyoda A."/>
            <person name="Takaki Y."/>
            <person name="Nishi S."/>
            <person name="Hori S."/>
            <person name="Arai W."/>
            <person name="Tsubouchi T."/>
            <person name="Morono Y."/>
            <person name="Uchiyama I."/>
            <person name="Ito T."/>
            <person name="Fujiyama A."/>
            <person name="Inagaki F."/>
            <person name="Takami H."/>
        </authorList>
    </citation>
    <scope>NUCLEOTIDE SEQUENCE</scope>
    <source>
        <strain evidence="9">Expedition CK06-06</strain>
    </source>
</reference>
<comment type="subcellular location">
    <subcellularLocation>
        <location evidence="1">Cell inner membrane</location>
        <topology evidence="1">Multi-pass membrane protein</topology>
    </subcellularLocation>
</comment>
<protein>
    <recommendedName>
        <fullName evidence="8">TRAP C4-dicarboxylate transport system permease DctM subunit domain-containing protein</fullName>
    </recommendedName>
</protein>
<comment type="caution">
    <text evidence="9">The sequence shown here is derived from an EMBL/GenBank/DDBJ whole genome shotgun (WGS) entry which is preliminary data.</text>
</comment>
<evidence type="ECO:0000256" key="5">
    <source>
        <dbReference type="ARBA" id="ARBA00022989"/>
    </source>
</evidence>
<evidence type="ECO:0000256" key="4">
    <source>
        <dbReference type="ARBA" id="ARBA00022692"/>
    </source>
</evidence>
<feature type="transmembrane region" description="Helical" evidence="7">
    <location>
        <begin position="171"/>
        <end position="189"/>
    </location>
</feature>
<proteinExistence type="predicted"/>
<feature type="non-terminal residue" evidence="9">
    <location>
        <position position="1"/>
    </location>
</feature>
<keyword evidence="4 7" id="KW-0812">Transmembrane</keyword>
<evidence type="ECO:0000256" key="1">
    <source>
        <dbReference type="ARBA" id="ARBA00004429"/>
    </source>
</evidence>
<name>X1T7T2_9ZZZZ</name>
<feature type="domain" description="TRAP C4-dicarboxylate transport system permease DctM subunit" evidence="8">
    <location>
        <begin position="8"/>
        <end position="194"/>
    </location>
</feature>
<accession>X1T7T2</accession>
<feature type="transmembrane region" description="Helical" evidence="7">
    <location>
        <begin position="47"/>
        <end position="78"/>
    </location>
</feature>
<evidence type="ECO:0000259" key="8">
    <source>
        <dbReference type="Pfam" id="PF06808"/>
    </source>
</evidence>
<keyword evidence="3" id="KW-0997">Cell inner membrane</keyword>
<dbReference type="EMBL" id="BARW01007772">
    <property type="protein sequence ID" value="GAI76044.1"/>
    <property type="molecule type" value="Genomic_DNA"/>
</dbReference>
<dbReference type="GO" id="GO:0005886">
    <property type="term" value="C:plasma membrane"/>
    <property type="evidence" value="ECO:0007669"/>
    <property type="project" value="UniProtKB-SubCell"/>
</dbReference>
<keyword evidence="6 7" id="KW-0472">Membrane</keyword>
<feature type="transmembrane region" description="Helical" evidence="7">
    <location>
        <begin position="98"/>
        <end position="119"/>
    </location>
</feature>
<keyword evidence="5 7" id="KW-1133">Transmembrane helix</keyword>
<dbReference type="Pfam" id="PF06808">
    <property type="entry name" value="DctM"/>
    <property type="match status" value="1"/>
</dbReference>
<evidence type="ECO:0000256" key="6">
    <source>
        <dbReference type="ARBA" id="ARBA00023136"/>
    </source>
</evidence>
<keyword evidence="2" id="KW-1003">Cell membrane</keyword>
<feature type="transmembrane region" description="Helical" evidence="7">
    <location>
        <begin position="6"/>
        <end position="26"/>
    </location>
</feature>
<dbReference type="AlphaFoldDB" id="X1T7T2"/>
<gene>
    <name evidence="9" type="ORF">S12H4_16103</name>
</gene>
<organism evidence="9">
    <name type="scientific">marine sediment metagenome</name>
    <dbReference type="NCBI Taxonomy" id="412755"/>
    <lineage>
        <taxon>unclassified sequences</taxon>
        <taxon>metagenomes</taxon>
        <taxon>ecological metagenomes</taxon>
    </lineage>
</organism>
<evidence type="ECO:0000256" key="2">
    <source>
        <dbReference type="ARBA" id="ARBA00022475"/>
    </source>
</evidence>
<dbReference type="PANTHER" id="PTHR33362">
    <property type="entry name" value="SIALIC ACID TRAP TRANSPORTER PERMEASE PROTEIN SIAT-RELATED"/>
    <property type="match status" value="1"/>
</dbReference>
<evidence type="ECO:0000256" key="3">
    <source>
        <dbReference type="ARBA" id="ARBA00022519"/>
    </source>
</evidence>